<dbReference type="SUPFAM" id="SSF103473">
    <property type="entry name" value="MFS general substrate transporter"/>
    <property type="match status" value="1"/>
</dbReference>
<keyword evidence="4 8" id="KW-0812">Transmembrane</keyword>
<feature type="compositionally biased region" description="Basic and acidic residues" evidence="7">
    <location>
        <begin position="32"/>
        <end position="44"/>
    </location>
</feature>
<feature type="transmembrane region" description="Helical" evidence="8">
    <location>
        <begin position="317"/>
        <end position="335"/>
    </location>
</feature>
<keyword evidence="6 8" id="KW-0472">Membrane</keyword>
<dbReference type="GO" id="GO:0022857">
    <property type="term" value="F:transmembrane transporter activity"/>
    <property type="evidence" value="ECO:0007669"/>
    <property type="project" value="InterPro"/>
</dbReference>
<name>A0A9P0ECB3_9HYPO</name>
<feature type="transmembrane region" description="Helical" evidence="8">
    <location>
        <begin position="167"/>
        <end position="190"/>
    </location>
</feature>
<reference evidence="11" key="1">
    <citation type="submission" date="2019-06" db="EMBL/GenBank/DDBJ databases">
        <authorList>
            <person name="Broberg M."/>
        </authorList>
    </citation>
    <scope>NUCLEOTIDE SEQUENCE [LARGE SCALE GENOMIC DNA]</scope>
</reference>
<gene>
    <name evidence="10" type="ORF">CSOL1703_00012952</name>
</gene>
<keyword evidence="11" id="KW-1185">Reference proteome</keyword>
<evidence type="ECO:0000256" key="1">
    <source>
        <dbReference type="ARBA" id="ARBA00004141"/>
    </source>
</evidence>
<evidence type="ECO:0000256" key="4">
    <source>
        <dbReference type="ARBA" id="ARBA00022692"/>
    </source>
</evidence>
<dbReference type="PANTHER" id="PTHR11360:SF224">
    <property type="entry name" value="MAJOR FACILITATOR SUPERFAMILY (MFS) PROFILE DOMAIN-CONTAINING PROTEIN-RELATED"/>
    <property type="match status" value="1"/>
</dbReference>
<dbReference type="OrthoDB" id="5667at2759"/>
<feature type="transmembrane region" description="Helical" evidence="8">
    <location>
        <begin position="141"/>
        <end position="161"/>
    </location>
</feature>
<comment type="similarity">
    <text evidence="2">Belongs to the major facilitator superfamily. Monocarboxylate porter (TC 2.A.1.13) family.</text>
</comment>
<feature type="transmembrane region" description="Helical" evidence="8">
    <location>
        <begin position="404"/>
        <end position="425"/>
    </location>
</feature>
<dbReference type="AlphaFoldDB" id="A0A9P0ECB3"/>
<evidence type="ECO:0000256" key="6">
    <source>
        <dbReference type="ARBA" id="ARBA00023136"/>
    </source>
</evidence>
<evidence type="ECO:0000256" key="7">
    <source>
        <dbReference type="SAM" id="MobiDB-lite"/>
    </source>
</evidence>
<keyword evidence="5 8" id="KW-1133">Transmembrane helix</keyword>
<organism evidence="10 11">
    <name type="scientific">Clonostachys solani</name>
    <dbReference type="NCBI Taxonomy" id="160281"/>
    <lineage>
        <taxon>Eukaryota</taxon>
        <taxon>Fungi</taxon>
        <taxon>Dikarya</taxon>
        <taxon>Ascomycota</taxon>
        <taxon>Pezizomycotina</taxon>
        <taxon>Sordariomycetes</taxon>
        <taxon>Hypocreomycetidae</taxon>
        <taxon>Hypocreales</taxon>
        <taxon>Bionectriaceae</taxon>
        <taxon>Clonostachys</taxon>
    </lineage>
</organism>
<dbReference type="Pfam" id="PF07690">
    <property type="entry name" value="MFS_1"/>
    <property type="match status" value="1"/>
</dbReference>
<sequence>MSSPRPAHRGEETSAQGGTGHVIAVAPARSGDLGRDEYDEKKQQTEANLSELETGLEESLSSVDSDDPPDGGAAAWLVVLGAWCASFVGYGWINSIGTFQEYYESGPLKEYSSSQISWIPSLQIFFMSALGPLIGSVYDRYGIGLLIPIGSFLHVFGLMMASLSTKYYQFLLSQGICSSIGVACVFLSALSTISGWFSKRRGLAFGILATGSSVGGVIFPIMVSNLIRTVGYGWAMRSAAFIILVLLVVANLTLKIRKPPVKASLSRKAMVEPFREPAFLTLLLGLFLVPFGLYIPINYMPVAAIGAGLDQQMATNLVAFYNAASGVGRLGSGYISDKAGKFNIFIIACYVSGILILALWIPASGGVGVIVFSVFFGLFSGAYISLMGALVAQISPPEQIGYRNGLTFLISAIGGLTTSPIAGAILESPTGWTGMKIFAGVLLLSGTTGILFARFLKTGFKLSAIF</sequence>
<feature type="region of interest" description="Disordered" evidence="7">
    <location>
        <begin position="1"/>
        <end position="68"/>
    </location>
</feature>
<feature type="compositionally biased region" description="Low complexity" evidence="7">
    <location>
        <begin position="49"/>
        <end position="63"/>
    </location>
</feature>
<feature type="transmembrane region" description="Helical" evidence="8">
    <location>
        <begin position="73"/>
        <end position="93"/>
    </location>
</feature>
<dbReference type="InterPro" id="IPR050327">
    <property type="entry name" value="Proton-linked_MCT"/>
</dbReference>
<feature type="transmembrane region" description="Helical" evidence="8">
    <location>
        <begin position="234"/>
        <end position="256"/>
    </location>
</feature>
<feature type="domain" description="Major facilitator superfamily (MFS) profile" evidence="9">
    <location>
        <begin position="278"/>
        <end position="466"/>
    </location>
</feature>
<feature type="transmembrane region" description="Helical" evidence="8">
    <location>
        <begin position="277"/>
        <end position="297"/>
    </location>
</feature>
<evidence type="ECO:0000256" key="5">
    <source>
        <dbReference type="ARBA" id="ARBA00022989"/>
    </source>
</evidence>
<accession>A0A9P0ECB3</accession>
<dbReference type="InterPro" id="IPR011701">
    <property type="entry name" value="MFS"/>
</dbReference>
<dbReference type="Gene3D" id="1.20.1250.20">
    <property type="entry name" value="MFS general substrate transporter like domains"/>
    <property type="match status" value="2"/>
</dbReference>
<evidence type="ECO:0000256" key="3">
    <source>
        <dbReference type="ARBA" id="ARBA00022448"/>
    </source>
</evidence>
<dbReference type="PANTHER" id="PTHR11360">
    <property type="entry name" value="MONOCARBOXYLATE TRANSPORTER"/>
    <property type="match status" value="1"/>
</dbReference>
<dbReference type="InterPro" id="IPR036259">
    <property type="entry name" value="MFS_trans_sf"/>
</dbReference>
<evidence type="ECO:0000259" key="9">
    <source>
        <dbReference type="PROSITE" id="PS50850"/>
    </source>
</evidence>
<feature type="transmembrane region" description="Helical" evidence="8">
    <location>
        <begin position="113"/>
        <end position="134"/>
    </location>
</feature>
<evidence type="ECO:0000313" key="10">
    <source>
        <dbReference type="EMBL" id="CAH0046717.1"/>
    </source>
</evidence>
<feature type="transmembrane region" description="Helical" evidence="8">
    <location>
        <begin position="342"/>
        <end position="361"/>
    </location>
</feature>
<dbReference type="PROSITE" id="PS50850">
    <property type="entry name" value="MFS"/>
    <property type="match status" value="1"/>
</dbReference>
<keyword evidence="3" id="KW-0813">Transport</keyword>
<evidence type="ECO:0000256" key="8">
    <source>
        <dbReference type="SAM" id="Phobius"/>
    </source>
</evidence>
<dbReference type="CDD" id="cd17352">
    <property type="entry name" value="MFS_MCT_SLC16"/>
    <property type="match status" value="1"/>
</dbReference>
<evidence type="ECO:0000256" key="2">
    <source>
        <dbReference type="ARBA" id="ARBA00006727"/>
    </source>
</evidence>
<feature type="transmembrane region" description="Helical" evidence="8">
    <location>
        <begin position="202"/>
        <end position="222"/>
    </location>
</feature>
<protein>
    <recommendedName>
        <fullName evidence="9">Major facilitator superfamily (MFS) profile domain-containing protein</fullName>
    </recommendedName>
</protein>
<dbReference type="InterPro" id="IPR020846">
    <property type="entry name" value="MFS_dom"/>
</dbReference>
<proteinExistence type="inferred from homology"/>
<dbReference type="Proteomes" id="UP000775872">
    <property type="component" value="Unassembled WGS sequence"/>
</dbReference>
<feature type="transmembrane region" description="Helical" evidence="8">
    <location>
        <begin position="437"/>
        <end position="456"/>
    </location>
</feature>
<dbReference type="GO" id="GO:0016020">
    <property type="term" value="C:membrane"/>
    <property type="evidence" value="ECO:0007669"/>
    <property type="project" value="UniProtKB-SubCell"/>
</dbReference>
<comment type="subcellular location">
    <subcellularLocation>
        <location evidence="1">Membrane</location>
        <topology evidence="1">Multi-pass membrane protein</topology>
    </subcellularLocation>
</comment>
<comment type="caution">
    <text evidence="10">The sequence shown here is derived from an EMBL/GenBank/DDBJ whole genome shotgun (WGS) entry which is preliminary data.</text>
</comment>
<reference evidence="10 11" key="2">
    <citation type="submission" date="2021-10" db="EMBL/GenBank/DDBJ databases">
        <authorList>
            <person name="Piombo E."/>
        </authorList>
    </citation>
    <scope>NUCLEOTIDE SEQUENCE [LARGE SCALE GENOMIC DNA]</scope>
</reference>
<dbReference type="EMBL" id="CABFOC020000015">
    <property type="protein sequence ID" value="CAH0046717.1"/>
    <property type="molecule type" value="Genomic_DNA"/>
</dbReference>
<evidence type="ECO:0000313" key="11">
    <source>
        <dbReference type="Proteomes" id="UP000775872"/>
    </source>
</evidence>
<feature type="transmembrane region" description="Helical" evidence="8">
    <location>
        <begin position="367"/>
        <end position="392"/>
    </location>
</feature>